<keyword evidence="3" id="KW-1185">Reference proteome</keyword>
<name>A0A975T8E0_9NOST</name>
<gene>
    <name evidence="2" type="ORF">B6N60_02812</name>
</gene>
<dbReference type="AlphaFoldDB" id="A0A975T8E0"/>
<sequence length="48" mass="5399">MIAWSGIGKAIAQNIFNLPPLFPPPTTRNLLSKPPSHSYKRVVRDKKL</sequence>
<accession>A0A975T8E0</accession>
<dbReference type="EMBL" id="CP021056">
    <property type="protein sequence ID" value="QXE24108.1"/>
    <property type="molecule type" value="Genomic_DNA"/>
</dbReference>
<dbReference type="KEGG" id="rsin:B6N60_02812"/>
<evidence type="ECO:0000313" key="2">
    <source>
        <dbReference type="EMBL" id="QXE24108.1"/>
    </source>
</evidence>
<evidence type="ECO:0000256" key="1">
    <source>
        <dbReference type="SAM" id="MobiDB-lite"/>
    </source>
</evidence>
<evidence type="ECO:0000313" key="3">
    <source>
        <dbReference type="Proteomes" id="UP000683511"/>
    </source>
</evidence>
<reference evidence="2" key="1">
    <citation type="submission" date="2017-04" db="EMBL/GenBank/DDBJ databases">
        <title>Genome deletions in a multicellular cyanobacterial endosymbiont for morphological adaptation in marine diatoms.</title>
        <authorList>
            <person name="Wang Y."/>
            <person name="Gao H."/>
            <person name="Li R."/>
            <person name="Xu X."/>
        </authorList>
    </citation>
    <scope>NUCLEOTIDE SEQUENCE</scope>
    <source>
        <strain evidence="2">FACHB 800</strain>
    </source>
</reference>
<dbReference type="Proteomes" id="UP000683511">
    <property type="component" value="Chromosome"/>
</dbReference>
<organism evidence="2 3">
    <name type="scientific">Richelia sinica FACHB-800</name>
    <dbReference type="NCBI Taxonomy" id="1357546"/>
    <lineage>
        <taxon>Bacteria</taxon>
        <taxon>Bacillati</taxon>
        <taxon>Cyanobacteriota</taxon>
        <taxon>Cyanophyceae</taxon>
        <taxon>Nostocales</taxon>
        <taxon>Nostocaceae</taxon>
        <taxon>Richelia</taxon>
    </lineage>
</organism>
<proteinExistence type="predicted"/>
<feature type="region of interest" description="Disordered" evidence="1">
    <location>
        <begin position="27"/>
        <end position="48"/>
    </location>
</feature>
<protein>
    <submittedName>
        <fullName evidence="2">Uncharacterized protein</fullName>
    </submittedName>
</protein>
<feature type="compositionally biased region" description="Basic residues" evidence="1">
    <location>
        <begin position="38"/>
        <end position="48"/>
    </location>
</feature>